<sequence length="44" mass="5151">MVNVTPNKYEMLISLSISKNSAGIYRIDSQENEVIQYQTQTKEW</sequence>
<evidence type="ECO:0000313" key="1">
    <source>
        <dbReference type="EMBL" id="MDZ5757866.1"/>
    </source>
</evidence>
<reference evidence="1" key="1">
    <citation type="submission" date="2023-08" db="EMBL/GenBank/DDBJ databases">
        <title>Genomic characterization of piscicolin 126 produced by Carnobacterium maltaromaticum CM22 strain isolated from salmon (Salmo salar).</title>
        <authorList>
            <person name="Gonzalez-Gragera E."/>
            <person name="Garcia-Lopez J.D."/>
            <person name="Teso-Perez C."/>
            <person name="Gimenez-Hernandez I."/>
            <person name="Peralta-Sanchez J.M."/>
            <person name="Valdivia E."/>
            <person name="Montalban-Lopez M."/>
            <person name="Martin-Platero A.M."/>
            <person name="Banos A."/>
            <person name="Martinez-Bueno M."/>
        </authorList>
    </citation>
    <scope>NUCLEOTIDE SEQUENCE</scope>
    <source>
        <strain evidence="1">CM22</strain>
    </source>
</reference>
<organism evidence="1 2">
    <name type="scientific">Carnobacterium maltaromaticum</name>
    <name type="common">Carnobacterium piscicola</name>
    <dbReference type="NCBI Taxonomy" id="2751"/>
    <lineage>
        <taxon>Bacteria</taxon>
        <taxon>Bacillati</taxon>
        <taxon>Bacillota</taxon>
        <taxon>Bacilli</taxon>
        <taxon>Lactobacillales</taxon>
        <taxon>Carnobacteriaceae</taxon>
        <taxon>Carnobacterium</taxon>
    </lineage>
</organism>
<gene>
    <name evidence="1" type="ORF">RAK27_04265</name>
</gene>
<name>A0AAW9K3P6_CARML</name>
<evidence type="ECO:0000313" key="2">
    <source>
        <dbReference type="Proteomes" id="UP001290462"/>
    </source>
</evidence>
<dbReference type="EMBL" id="JAVBVO010000003">
    <property type="protein sequence ID" value="MDZ5757866.1"/>
    <property type="molecule type" value="Genomic_DNA"/>
</dbReference>
<protein>
    <submittedName>
        <fullName evidence="1">Uncharacterized protein</fullName>
    </submittedName>
</protein>
<dbReference type="AlphaFoldDB" id="A0AAW9K3P6"/>
<dbReference type="Proteomes" id="UP001290462">
    <property type="component" value="Unassembled WGS sequence"/>
</dbReference>
<proteinExistence type="predicted"/>
<accession>A0AAW9K3P6</accession>
<comment type="caution">
    <text evidence="1">The sequence shown here is derived from an EMBL/GenBank/DDBJ whole genome shotgun (WGS) entry which is preliminary data.</text>
</comment>